<dbReference type="RefSeq" id="WP_127000693.1">
    <property type="nucleotide sequence ID" value="NZ_CP034346.1"/>
</dbReference>
<dbReference type="AlphaFoldDB" id="A0A3Q9IEE2"/>
<accession>A0A3Q9IEE2</accession>
<reference evidence="3" key="1">
    <citation type="submission" date="2018-12" db="EMBL/GenBank/DDBJ databases">
        <title>Complete genome sequence of Paenibacillus sp. MBLB1234.</title>
        <authorList>
            <person name="Nam Y.-D."/>
            <person name="Kang J."/>
            <person name="Chung W.-H."/>
            <person name="Park Y.S."/>
        </authorList>
    </citation>
    <scope>NUCLEOTIDE SEQUENCE [LARGE SCALE GENOMIC DNA]</scope>
    <source>
        <strain evidence="3">MBLB1234</strain>
    </source>
</reference>
<dbReference type="CDD" id="cd02440">
    <property type="entry name" value="AdoMet_MTases"/>
    <property type="match status" value="1"/>
</dbReference>
<dbReference type="SUPFAM" id="SSF53335">
    <property type="entry name" value="S-adenosyl-L-methionine-dependent methyltransferases"/>
    <property type="match status" value="1"/>
</dbReference>
<evidence type="ECO:0000313" key="3">
    <source>
        <dbReference type="Proteomes" id="UP000270678"/>
    </source>
</evidence>
<name>A0A3Q9IEE2_9BACL</name>
<dbReference type="EMBL" id="CP034346">
    <property type="protein sequence ID" value="AZS16260.1"/>
    <property type="molecule type" value="Genomic_DNA"/>
</dbReference>
<dbReference type="KEGG" id="plut:EI981_18630"/>
<dbReference type="Proteomes" id="UP000270678">
    <property type="component" value="Chromosome"/>
</dbReference>
<dbReference type="GO" id="GO:0032259">
    <property type="term" value="P:methylation"/>
    <property type="evidence" value="ECO:0007669"/>
    <property type="project" value="UniProtKB-KW"/>
</dbReference>
<keyword evidence="3" id="KW-1185">Reference proteome</keyword>
<dbReference type="GO" id="GO:0008757">
    <property type="term" value="F:S-adenosylmethionine-dependent methyltransferase activity"/>
    <property type="evidence" value="ECO:0007669"/>
    <property type="project" value="InterPro"/>
</dbReference>
<proteinExistence type="predicted"/>
<dbReference type="OrthoDB" id="9791837at2"/>
<evidence type="ECO:0000259" key="1">
    <source>
        <dbReference type="Pfam" id="PF08241"/>
    </source>
</evidence>
<dbReference type="InterPro" id="IPR013216">
    <property type="entry name" value="Methyltransf_11"/>
</dbReference>
<feature type="domain" description="Methyltransferase type 11" evidence="1">
    <location>
        <begin position="30"/>
        <end position="108"/>
    </location>
</feature>
<gene>
    <name evidence="2" type="ORF">EI981_18630</name>
</gene>
<evidence type="ECO:0000313" key="2">
    <source>
        <dbReference type="EMBL" id="AZS16260.1"/>
    </source>
</evidence>
<keyword evidence="2" id="KW-0489">Methyltransferase</keyword>
<dbReference type="Pfam" id="PF08241">
    <property type="entry name" value="Methyltransf_11"/>
    <property type="match status" value="1"/>
</dbReference>
<organism evidence="2 3">
    <name type="scientific">Paenibacillus lutimineralis</name>
    <dbReference type="NCBI Taxonomy" id="2707005"/>
    <lineage>
        <taxon>Bacteria</taxon>
        <taxon>Bacillati</taxon>
        <taxon>Bacillota</taxon>
        <taxon>Bacilli</taxon>
        <taxon>Bacillales</taxon>
        <taxon>Paenibacillaceae</taxon>
        <taxon>Paenibacillus</taxon>
    </lineage>
</organism>
<dbReference type="InterPro" id="IPR029063">
    <property type="entry name" value="SAM-dependent_MTases_sf"/>
</dbReference>
<keyword evidence="2" id="KW-0808">Transferase</keyword>
<protein>
    <submittedName>
        <fullName evidence="2">SAM-dependent methyltransferase</fullName>
    </submittedName>
</protein>
<sequence>MIRYLYFSKYNAWFTVKQLQNRDTIHTKCRAGHITGIDFSDEMLIAARENCGMFPNTAFLKGNAYHSTLPENQLDIVLERALIHHLNDLNACLKEANRIMKKDGVLIIQDRTPEDCLLLGDENHIRGFFFEKFPKLATKEVSRRYDSNQVQQALLTNGFRIDRIVPIWETRRRYTQFGELKEDLLLRTGRSILHELTDDQLRDLISFIQDKLIDHTAPIVEKDSWTVWFAVKE</sequence>
<dbReference type="Gene3D" id="3.40.50.150">
    <property type="entry name" value="Vaccinia Virus protein VP39"/>
    <property type="match status" value="1"/>
</dbReference>